<dbReference type="Proteomes" id="UP000277204">
    <property type="component" value="Unassembled WGS sequence"/>
</dbReference>
<dbReference type="AlphaFoldDB" id="A0A3P7ZZA2"/>
<protein>
    <recommendedName>
        <fullName evidence="2">Coiled-coil domain-containing protein</fullName>
    </recommendedName>
</protein>
<feature type="coiled-coil region" evidence="1">
    <location>
        <begin position="15"/>
        <end position="55"/>
    </location>
</feature>
<evidence type="ECO:0000313" key="3">
    <source>
        <dbReference type="EMBL" id="VDO57978.1"/>
    </source>
</evidence>
<gene>
    <name evidence="3" type="ORF">SMRZ_LOCUS3406</name>
</gene>
<reference evidence="3 4" key="1">
    <citation type="submission" date="2018-11" db="EMBL/GenBank/DDBJ databases">
        <authorList>
            <consortium name="Pathogen Informatics"/>
        </authorList>
    </citation>
    <scope>NUCLEOTIDE SEQUENCE [LARGE SCALE GENOMIC DNA]</scope>
    <source>
        <strain evidence="3 4">Zambia</strain>
    </source>
</reference>
<dbReference type="EMBL" id="UZAI01000968">
    <property type="protein sequence ID" value="VDO57978.1"/>
    <property type="molecule type" value="Genomic_DNA"/>
</dbReference>
<evidence type="ECO:0000259" key="2">
    <source>
        <dbReference type="Pfam" id="PF13904"/>
    </source>
</evidence>
<accession>A0A3P7ZZA2</accession>
<feature type="domain" description="Coiled-coil" evidence="2">
    <location>
        <begin position="192"/>
        <end position="300"/>
    </location>
</feature>
<evidence type="ECO:0000256" key="1">
    <source>
        <dbReference type="SAM" id="Coils"/>
    </source>
</evidence>
<evidence type="ECO:0000313" key="4">
    <source>
        <dbReference type="Proteomes" id="UP000277204"/>
    </source>
</evidence>
<sequence length="310" mass="36770">MVQKINRRRLVEQKCKEWTEAKQKERIQIKKLREIEKKNEESKKLQELLEHYKEETTMEDKWKGIKEALTSTCQEVLGSKKHQHKEWISTETLEKIQERKNKKTAIDNSRTRAEKVKTQAAYTEANKRANKIITSEEDKYKEQKNVTSILQFNNFPMKIISSILKQDSLVCYNNDSNEMPWIGTAVLPYRHGTTEELQIILKHHRIKTQKSKLKYQEWCKKKTEEEYKKIDYIRQIEFKIHIAERTRKEASTVAYDHWLKSIGCKKSASHYSHGYSDGKLIDYYDRTANPSPSFVNPNPWINSTDLTLQS</sequence>
<dbReference type="PANTHER" id="PTHR23247:SF2">
    <property type="entry name" value="COILED-COIL DOMAIN-CONTAINING PROTEIN 34"/>
    <property type="match status" value="1"/>
</dbReference>
<dbReference type="Pfam" id="PF13904">
    <property type="entry name" value="CCDC34"/>
    <property type="match status" value="1"/>
</dbReference>
<proteinExistence type="predicted"/>
<keyword evidence="1" id="KW-0175">Coiled coil</keyword>
<dbReference type="PANTHER" id="PTHR23247">
    <property type="entry name" value="NY-REN-41 ANTIGEN L15 -RELATED"/>
    <property type="match status" value="1"/>
</dbReference>
<name>A0A3P7ZZA2_9TREM</name>
<dbReference type="InterPro" id="IPR045323">
    <property type="entry name" value="CCDC34"/>
</dbReference>
<keyword evidence="4" id="KW-1185">Reference proteome</keyword>
<organism evidence="3 4">
    <name type="scientific">Schistosoma margrebowiei</name>
    <dbReference type="NCBI Taxonomy" id="48269"/>
    <lineage>
        <taxon>Eukaryota</taxon>
        <taxon>Metazoa</taxon>
        <taxon>Spiralia</taxon>
        <taxon>Lophotrochozoa</taxon>
        <taxon>Platyhelminthes</taxon>
        <taxon>Trematoda</taxon>
        <taxon>Digenea</taxon>
        <taxon>Strigeidida</taxon>
        <taxon>Schistosomatoidea</taxon>
        <taxon>Schistosomatidae</taxon>
        <taxon>Schistosoma</taxon>
    </lineage>
</organism>
<dbReference type="InterPro" id="IPR025259">
    <property type="entry name" value="CCDC34/181"/>
</dbReference>